<dbReference type="AlphaFoldDB" id="A0AAN9LU60"/>
<reference evidence="1 2" key="1">
    <citation type="submission" date="2024-01" db="EMBL/GenBank/DDBJ databases">
        <title>The genomes of 5 underutilized Papilionoideae crops provide insights into root nodulation and disease resistanc.</title>
        <authorList>
            <person name="Jiang F."/>
        </authorList>
    </citation>
    <scope>NUCLEOTIDE SEQUENCE [LARGE SCALE GENOMIC DNA]</scope>
    <source>
        <strain evidence="1">LVBAO_FW01</strain>
        <tissue evidence="1">Leaves</tissue>
    </source>
</reference>
<organism evidence="1 2">
    <name type="scientific">Canavalia gladiata</name>
    <name type="common">Sword bean</name>
    <name type="synonym">Dolichos gladiatus</name>
    <dbReference type="NCBI Taxonomy" id="3824"/>
    <lineage>
        <taxon>Eukaryota</taxon>
        <taxon>Viridiplantae</taxon>
        <taxon>Streptophyta</taxon>
        <taxon>Embryophyta</taxon>
        <taxon>Tracheophyta</taxon>
        <taxon>Spermatophyta</taxon>
        <taxon>Magnoliopsida</taxon>
        <taxon>eudicotyledons</taxon>
        <taxon>Gunneridae</taxon>
        <taxon>Pentapetalae</taxon>
        <taxon>rosids</taxon>
        <taxon>fabids</taxon>
        <taxon>Fabales</taxon>
        <taxon>Fabaceae</taxon>
        <taxon>Papilionoideae</taxon>
        <taxon>50 kb inversion clade</taxon>
        <taxon>NPAAA clade</taxon>
        <taxon>indigoferoid/millettioid clade</taxon>
        <taxon>Phaseoleae</taxon>
        <taxon>Canavalia</taxon>
    </lineage>
</organism>
<dbReference type="Proteomes" id="UP001367508">
    <property type="component" value="Unassembled WGS sequence"/>
</dbReference>
<gene>
    <name evidence="1" type="ORF">VNO77_20301</name>
</gene>
<protein>
    <submittedName>
        <fullName evidence="1">Uncharacterized protein</fullName>
    </submittedName>
</protein>
<comment type="caution">
    <text evidence="1">The sequence shown here is derived from an EMBL/GenBank/DDBJ whole genome shotgun (WGS) entry which is preliminary data.</text>
</comment>
<evidence type="ECO:0000313" key="2">
    <source>
        <dbReference type="Proteomes" id="UP001367508"/>
    </source>
</evidence>
<evidence type="ECO:0000313" key="1">
    <source>
        <dbReference type="EMBL" id="KAK7339623.1"/>
    </source>
</evidence>
<proteinExistence type="predicted"/>
<accession>A0AAN9LU60</accession>
<keyword evidence="2" id="KW-1185">Reference proteome</keyword>
<name>A0AAN9LU60_CANGL</name>
<dbReference type="EMBL" id="JAYMYQ010000004">
    <property type="protein sequence ID" value="KAK7339623.1"/>
    <property type="molecule type" value="Genomic_DNA"/>
</dbReference>
<sequence length="293" mass="33136">MNICQKGFFSFWLTVVVHGVHGTYLLDLRLLALEGTDGGPNAVLLCWFPPMFHQTCWFEYGPWPFGFCFPSGRPRDVCVHAPTRRCAVLSLSLIVPSSFRFPLWVDLFDMADRVARSPSFGHRELVGWPWTLVLWPCMDEGAFPLTTDSAIYHRAHSKAYSATRSSAREPYNNGKIILIRVKLLRCKHFDKNISSQHNYARDSTSNTPETSRLTCAISNRIVWLNRPSYLLLNANSDGRSETSGVNSAVSEVSELLSNFLLSSRNLSVSPSKSEPEKSQKEKDLSLFVGFFYL</sequence>